<keyword evidence="3" id="KW-1185">Reference proteome</keyword>
<proteinExistence type="predicted"/>
<dbReference type="Proteomes" id="UP000032046">
    <property type="component" value="Unassembled WGS sequence"/>
</dbReference>
<dbReference type="Gene3D" id="2.60.120.200">
    <property type="match status" value="5"/>
</dbReference>
<accession>A0A0D0IX85</accession>
<organism evidence="2 3">
    <name type="scientific">Prevotella pectinovora</name>
    <dbReference type="NCBI Taxonomy" id="1602169"/>
    <lineage>
        <taxon>Bacteria</taxon>
        <taxon>Pseudomonadati</taxon>
        <taxon>Bacteroidota</taxon>
        <taxon>Bacteroidia</taxon>
        <taxon>Bacteroidales</taxon>
        <taxon>Prevotellaceae</taxon>
        <taxon>Prevotella</taxon>
    </lineage>
</organism>
<name>A0A0D0IX85_9BACT</name>
<keyword evidence="1" id="KW-0732">Signal</keyword>
<dbReference type="NCBIfam" id="NF038128">
    <property type="entry name" value="choice_anch_J"/>
    <property type="match status" value="3"/>
</dbReference>
<dbReference type="AlphaFoldDB" id="A0A0D0IX85"/>
<evidence type="ECO:0000313" key="2">
    <source>
        <dbReference type="EMBL" id="KIP63371.1"/>
    </source>
</evidence>
<dbReference type="RefSeq" id="WP_042518188.1">
    <property type="nucleotide sequence ID" value="NZ_JXQK01000043.1"/>
</dbReference>
<reference evidence="2 3" key="1">
    <citation type="submission" date="2015-01" db="EMBL/GenBank/DDBJ databases">
        <title>Comparative genomics of non-oral Prevotella species.</title>
        <authorList>
            <person name="Accetto T."/>
            <person name="Nograsek B."/>
            <person name="Avgustin G."/>
        </authorList>
    </citation>
    <scope>NUCLEOTIDE SEQUENCE [LARGE SCALE GENOMIC DNA]</scope>
    <source>
        <strain evidence="2 3">P5-119</strain>
    </source>
</reference>
<comment type="caution">
    <text evidence="2">The sequence shown here is derived from an EMBL/GenBank/DDBJ whole genome shotgun (WGS) entry which is preliminary data.</text>
</comment>
<dbReference type="EMBL" id="JXQK01000043">
    <property type="protein sequence ID" value="KIP63371.1"/>
    <property type="molecule type" value="Genomic_DNA"/>
</dbReference>
<sequence>MRKTLQRTFGLLFFALVGVMTGTAQNSFPYSVDFTTAGDLAGWTAVDDSPTKGVTWEYGKGTYSQAEAASKMCAIMKEDSASKHVDYLVSPEFTATAGATYYISIKAQYKGYARCGVQVGKSATDMSANSVISDNVSSSFGKYNNGWFDYKGVERAKTAKVAYTATEDGPIYFSLYAHSMLDADGGDFFYVYGIDIVEDKPGPKALPYSVDLGDNQRGWAALDASDVPGVTWAEGEFYDNTSTKYFPGVVNKHDWENTWNDYYVSPAFTLEAGKSYKVKTRTWKNTDPSAFTLSLMLGTSQTDASTFQKITDLEMQAVYDATATEDHVFAVGKGGDYNLAFLATTTTGTDEVIALSYFDIAETDETPEITIGGGSEGPETTALPYNITFDSADKFATWSTLDNSDVPGKTWEFNASDFAGKPSAFMGPDAGSATCDWLISPKFELKEGKSYVIKFDGATGADNKLSLLLDYFVEEINKDNFKGIDWIGEKLPKMEGEEAKTEWTVDINKDGGYYFAFRALNWTPNQETDAISIYSFSVAEAPEGEPETPVALPYETSFLEETGAAGWTAMDRSDNVSSTWSWNSWGYTEYDENWQQVGETHPCVGFSSDWDTNANDYFVSPLFTLEAGKTYVVKTHTATNRSCFNDKTTSFTMKLGTNKKVQGTFTQSIGDIELNTVYDRDPSVFEFTVEESGNYYVAYNISDPVGSKAYGYIFDFSIAEKVVPDVTAELPYEITFDSADKFATWSTLDNSDVPGKTWEFNASDFAGKPSAFMGPDAGSATCDWLISPKFELKEGKSYVIKFDGATGADNATSVILDYFVGSKDKDNFKSITWIGEKLPKMEGEEAKTEWTVDINKDGSYYFAFRALNHTPNQETDAISIYSFSVTEAPEGEPETPVALPYETSFLEETGAAGWTAMDRSDNVSSTWSWNSWGYDEYDENWQQVGENHPCVGFSSDWGTNANDYFVSPLFTLEAGKTYVVKTHTATNRSCFNDKTTSFTMKLGTNKKVQGTFTQPIGDIELNTVYDRDPSVFEFSVEESGNYYVAYHISDPDGKKAYGYIFDFSLAEKTAEVQPVATAAVTDLAATEAGDLKTIKLKWKNPTKDVDGNDLAADAELSVKVFEGETLLTTVAGAPGAEGSYSYEPETYAGLHEYKVVVVYNELESEAATATLTVVVNGINGAIVIPAGAEVSVRTLGGALVGNNFSTLAKGTYLVTVKTVDGKVKTMKVTK</sequence>
<evidence type="ECO:0000256" key="1">
    <source>
        <dbReference type="SAM" id="SignalP"/>
    </source>
</evidence>
<gene>
    <name evidence="2" type="ORF">ST44_03670</name>
</gene>
<feature type="chain" id="PRO_5002230126" evidence="1">
    <location>
        <begin position="27"/>
        <end position="1230"/>
    </location>
</feature>
<feature type="signal peptide" evidence="1">
    <location>
        <begin position="1"/>
        <end position="26"/>
    </location>
</feature>
<dbReference type="STRING" id="1602171.ST44_03670"/>
<protein>
    <submittedName>
        <fullName evidence="2">Uncharacterized protein</fullName>
    </submittedName>
</protein>
<evidence type="ECO:0000313" key="3">
    <source>
        <dbReference type="Proteomes" id="UP000032046"/>
    </source>
</evidence>